<evidence type="ECO:0000313" key="2">
    <source>
        <dbReference type="Proteomes" id="UP001642540"/>
    </source>
</evidence>
<comment type="caution">
    <text evidence="1">The sequence shown here is derived from an EMBL/GenBank/DDBJ whole genome shotgun (WGS) entry which is preliminary data.</text>
</comment>
<proteinExistence type="predicted"/>
<sequence>MTLVSSIHFLKQKECFNVLYFTFAVNVQLAVVSKLASIQNTQKEHGEMLQLLFNVFAGGATVQTAAATNSAGSAEVGVLKITLPLATIEDLISFEKSMETLEGVKTLVS</sequence>
<dbReference type="EMBL" id="CAXLJM020000068">
    <property type="protein sequence ID" value="CAL8123595.1"/>
    <property type="molecule type" value="Genomic_DNA"/>
</dbReference>
<gene>
    <name evidence="1" type="ORF">ODALV1_LOCUS20247</name>
</gene>
<keyword evidence="2" id="KW-1185">Reference proteome</keyword>
<dbReference type="Proteomes" id="UP001642540">
    <property type="component" value="Unassembled WGS sequence"/>
</dbReference>
<organism evidence="1 2">
    <name type="scientific">Orchesella dallaii</name>
    <dbReference type="NCBI Taxonomy" id="48710"/>
    <lineage>
        <taxon>Eukaryota</taxon>
        <taxon>Metazoa</taxon>
        <taxon>Ecdysozoa</taxon>
        <taxon>Arthropoda</taxon>
        <taxon>Hexapoda</taxon>
        <taxon>Collembola</taxon>
        <taxon>Entomobryomorpha</taxon>
        <taxon>Entomobryoidea</taxon>
        <taxon>Orchesellidae</taxon>
        <taxon>Orchesellinae</taxon>
        <taxon>Orchesella</taxon>
    </lineage>
</organism>
<reference evidence="1 2" key="1">
    <citation type="submission" date="2024-08" db="EMBL/GenBank/DDBJ databases">
        <authorList>
            <person name="Cucini C."/>
            <person name="Frati F."/>
        </authorList>
    </citation>
    <scope>NUCLEOTIDE SEQUENCE [LARGE SCALE GENOMIC DNA]</scope>
</reference>
<evidence type="ECO:0000313" key="1">
    <source>
        <dbReference type="EMBL" id="CAL8123595.1"/>
    </source>
</evidence>
<protein>
    <submittedName>
        <fullName evidence="1">Uncharacterized protein</fullName>
    </submittedName>
</protein>
<name>A0ABP1R9J3_9HEXA</name>
<accession>A0ABP1R9J3</accession>